<feature type="region of interest" description="Disordered" evidence="1">
    <location>
        <begin position="250"/>
        <end position="284"/>
    </location>
</feature>
<feature type="region of interest" description="Disordered" evidence="1">
    <location>
        <begin position="51"/>
        <end position="101"/>
    </location>
</feature>
<dbReference type="AlphaFoldDB" id="A0AAE1UH70"/>
<keyword evidence="3" id="KW-1185">Reference proteome</keyword>
<accession>A0AAE1UH70</accession>
<reference evidence="2" key="1">
    <citation type="submission" date="2023-11" db="EMBL/GenBank/DDBJ databases">
        <title>Genome assemblies of two species of porcelain crab, Petrolisthes cinctipes and Petrolisthes manimaculis (Anomura: Porcellanidae).</title>
        <authorList>
            <person name="Angst P."/>
        </authorList>
    </citation>
    <scope>NUCLEOTIDE SEQUENCE</scope>
    <source>
        <strain evidence="2">PB745_02</strain>
        <tissue evidence="2">Gill</tissue>
    </source>
</reference>
<gene>
    <name evidence="2" type="ORF">Pmani_005725</name>
</gene>
<organism evidence="2 3">
    <name type="scientific">Petrolisthes manimaculis</name>
    <dbReference type="NCBI Taxonomy" id="1843537"/>
    <lineage>
        <taxon>Eukaryota</taxon>
        <taxon>Metazoa</taxon>
        <taxon>Ecdysozoa</taxon>
        <taxon>Arthropoda</taxon>
        <taxon>Crustacea</taxon>
        <taxon>Multicrustacea</taxon>
        <taxon>Malacostraca</taxon>
        <taxon>Eumalacostraca</taxon>
        <taxon>Eucarida</taxon>
        <taxon>Decapoda</taxon>
        <taxon>Pleocyemata</taxon>
        <taxon>Anomura</taxon>
        <taxon>Galatheoidea</taxon>
        <taxon>Porcellanidae</taxon>
        <taxon>Petrolisthes</taxon>
    </lineage>
</organism>
<name>A0AAE1UH70_9EUCA</name>
<proteinExistence type="predicted"/>
<comment type="caution">
    <text evidence="2">The sequence shown here is derived from an EMBL/GenBank/DDBJ whole genome shotgun (WGS) entry which is preliminary data.</text>
</comment>
<evidence type="ECO:0000313" key="2">
    <source>
        <dbReference type="EMBL" id="KAK4323567.1"/>
    </source>
</evidence>
<evidence type="ECO:0000256" key="1">
    <source>
        <dbReference type="SAM" id="MobiDB-lite"/>
    </source>
</evidence>
<feature type="compositionally biased region" description="Basic residues" evidence="1">
    <location>
        <begin position="262"/>
        <end position="272"/>
    </location>
</feature>
<protein>
    <submittedName>
        <fullName evidence="2">Uncharacterized protein</fullName>
    </submittedName>
</protein>
<sequence>MGLSHRAPTHKLTTAQTCSQGSGSGPGRPPAGVTVTATAAATAGSALFVTRPRPLPAHTPRGNGCQERRRLRQKGAAGTLRRRRQQQQVWAHRPPSSGTGGFGTGASPGQVAAKAPFGLHHHLPGWWGAGGVPVTGGGRAQQVVAGARGGGGSMGAGGKGREGEEAGTHTAPSAMVVSWPSLALLPSAAPPLTLAVLHTTTSACRCDGGQREGAWMGEGLAGCALTSLTPGASTDTWPDRPLHVPTPYTALPSSTTASPPHPHTHHTRKAAYRTHVLTGPGVEV</sequence>
<evidence type="ECO:0000313" key="3">
    <source>
        <dbReference type="Proteomes" id="UP001292094"/>
    </source>
</evidence>
<dbReference type="Proteomes" id="UP001292094">
    <property type="component" value="Unassembled WGS sequence"/>
</dbReference>
<dbReference type="EMBL" id="JAWZYT010000429">
    <property type="protein sequence ID" value="KAK4323567.1"/>
    <property type="molecule type" value="Genomic_DNA"/>
</dbReference>
<feature type="region of interest" description="Disordered" evidence="1">
    <location>
        <begin position="1"/>
        <end position="32"/>
    </location>
</feature>